<dbReference type="AlphaFoldDB" id="A0A0B7F769"/>
<dbReference type="OrthoDB" id="3158368at2759"/>
<feature type="region of interest" description="Disordered" evidence="3">
    <location>
        <begin position="228"/>
        <end position="281"/>
    </location>
</feature>
<feature type="region of interest" description="Disordered" evidence="3">
    <location>
        <begin position="60"/>
        <end position="139"/>
    </location>
</feature>
<dbReference type="Pfam" id="PF00172">
    <property type="entry name" value="Zn_clus"/>
    <property type="match status" value="1"/>
</dbReference>
<dbReference type="Proteomes" id="UP000059188">
    <property type="component" value="Unassembled WGS sequence"/>
</dbReference>
<evidence type="ECO:0000313" key="6">
    <source>
        <dbReference type="Proteomes" id="UP000059188"/>
    </source>
</evidence>
<dbReference type="PANTHER" id="PTHR37534:SF46">
    <property type="entry name" value="ZN(II)2CYS6 TRANSCRIPTION FACTOR (EUROFUNG)"/>
    <property type="match status" value="1"/>
</dbReference>
<evidence type="ECO:0000256" key="3">
    <source>
        <dbReference type="SAM" id="MobiDB-lite"/>
    </source>
</evidence>
<dbReference type="GO" id="GO:0008270">
    <property type="term" value="F:zinc ion binding"/>
    <property type="evidence" value="ECO:0007669"/>
    <property type="project" value="InterPro"/>
</dbReference>
<dbReference type="GO" id="GO:0000981">
    <property type="term" value="F:DNA-binding transcription factor activity, RNA polymerase II-specific"/>
    <property type="evidence" value="ECO:0007669"/>
    <property type="project" value="InterPro"/>
</dbReference>
<dbReference type="STRING" id="1108050.A0A0B7F769"/>
<feature type="domain" description="Zn(2)-C6 fungal-type" evidence="4">
    <location>
        <begin position="11"/>
        <end position="40"/>
    </location>
</feature>
<accession>A0A0B7F769</accession>
<dbReference type="InterPro" id="IPR021858">
    <property type="entry name" value="Fun_TF"/>
</dbReference>
<sequence length="694" mass="77459">MPPSQTRSRSGCLTCKARRKKCDETKPFCQRCQHSGLQCTGYSFLEATNNSKIVKKWTQPAYSMPSDLLPSTAKTSRTAKRDRSRTSSAQSSMSGQITSERDTPEAGPSHQGPSHEWSSPSDTSPELLNSRSPFDLDSHLSSSAPIPMSDALTDWWNLDPSLHIPADLPTEPDPAALSSTHQNQLFQSLQTSHFTELTESPDIQSDPVSHSLTPGQASLFSALFSLSDQPTNPTATQTNSIGYPPTQLPIGSRQEAQTTGSLVRPEQDETEGEEKDEDEDVKQIIRGTIQLDMNAEGNTLPYVLESYAAWVMRTAFEPKKAARGARDLILKQFDDSNDSVWTLTTLAKIVRALAERPVWGNGLESIQALGYQPALRALREKVRQNIDELMSHSGHLEEHQLSKALKTMGNIMEITSIYYTTTSVPEALDFMRTAAPLFRSLCPDPPGRPINIQSLLLQPIHSLRHYALVDIFSNVALEREMIFHYDTTYDPNLSLHVDHFQGEAGLQWLHGIPSVLGIVFARINMMREQGYADPQAVAEIESMLRRFVSVPGISSDPFLTVARVMVQECWRQVAFIYLYMGACHLNADDPRVKKALAKFIRLLDGTKPGRTPDAFLMLHCMIAGIAARSSSDRDMIRKRMLSSERFKFPGAQGSVAVMLLDYIWIRTDGERRPAVWTDLRVATKQANQRSLGWR</sequence>
<dbReference type="SUPFAM" id="SSF57701">
    <property type="entry name" value="Zn2/Cys6 DNA-binding domain"/>
    <property type="match status" value="1"/>
</dbReference>
<feature type="compositionally biased region" description="Low complexity" evidence="3">
    <location>
        <begin position="86"/>
        <end position="98"/>
    </location>
</feature>
<keyword evidence="2" id="KW-0539">Nucleus</keyword>
<evidence type="ECO:0000256" key="1">
    <source>
        <dbReference type="ARBA" id="ARBA00004123"/>
    </source>
</evidence>
<dbReference type="Pfam" id="PF11951">
    <property type="entry name" value="Fungal_trans_2"/>
    <property type="match status" value="1"/>
</dbReference>
<feature type="compositionally biased region" description="Acidic residues" evidence="3">
    <location>
        <begin position="268"/>
        <end position="280"/>
    </location>
</feature>
<keyword evidence="6" id="KW-1185">Reference proteome</keyword>
<dbReference type="InterPro" id="IPR036864">
    <property type="entry name" value="Zn2-C6_fun-type_DNA-bd_sf"/>
</dbReference>
<dbReference type="PROSITE" id="PS50048">
    <property type="entry name" value="ZN2_CY6_FUNGAL_2"/>
    <property type="match status" value="1"/>
</dbReference>
<comment type="subcellular location">
    <subcellularLocation>
        <location evidence="1">Nucleus</location>
    </subcellularLocation>
</comment>
<evidence type="ECO:0000313" key="5">
    <source>
        <dbReference type="EMBL" id="CEL53400.1"/>
    </source>
</evidence>
<protein>
    <recommendedName>
        <fullName evidence="4">Zn(2)-C6 fungal-type domain-containing protein</fullName>
    </recommendedName>
</protein>
<dbReference type="EMBL" id="LN679220">
    <property type="protein sequence ID" value="CEL53400.1"/>
    <property type="molecule type" value="Genomic_DNA"/>
</dbReference>
<feature type="compositionally biased region" description="Polar residues" evidence="3">
    <location>
        <begin position="228"/>
        <end position="241"/>
    </location>
</feature>
<dbReference type="InterPro" id="IPR001138">
    <property type="entry name" value="Zn2Cys6_DnaBD"/>
</dbReference>
<evidence type="ECO:0000259" key="4">
    <source>
        <dbReference type="PROSITE" id="PS50048"/>
    </source>
</evidence>
<organism evidence="5 6">
    <name type="scientific">Thanatephorus cucumeris (strain AG1-IB / isolate 7/3/14)</name>
    <name type="common">Lettuce bottom rot fungus</name>
    <name type="synonym">Rhizoctonia solani</name>
    <dbReference type="NCBI Taxonomy" id="1108050"/>
    <lineage>
        <taxon>Eukaryota</taxon>
        <taxon>Fungi</taxon>
        <taxon>Dikarya</taxon>
        <taxon>Basidiomycota</taxon>
        <taxon>Agaricomycotina</taxon>
        <taxon>Agaricomycetes</taxon>
        <taxon>Cantharellales</taxon>
        <taxon>Ceratobasidiaceae</taxon>
        <taxon>Rhizoctonia</taxon>
        <taxon>Rhizoctonia solani AG-1</taxon>
    </lineage>
</organism>
<dbReference type="CDD" id="cd00067">
    <property type="entry name" value="GAL4"/>
    <property type="match status" value="1"/>
</dbReference>
<gene>
    <name evidence="5" type="ORF">RSOLAG1IB_11332</name>
</gene>
<proteinExistence type="predicted"/>
<dbReference type="GO" id="GO:0005634">
    <property type="term" value="C:nucleus"/>
    <property type="evidence" value="ECO:0007669"/>
    <property type="project" value="UniProtKB-SubCell"/>
</dbReference>
<dbReference type="SMART" id="SM00066">
    <property type="entry name" value="GAL4"/>
    <property type="match status" value="1"/>
</dbReference>
<feature type="region of interest" description="Disordered" evidence="3">
    <location>
        <begin position="194"/>
        <end position="214"/>
    </location>
</feature>
<dbReference type="PANTHER" id="PTHR37534">
    <property type="entry name" value="TRANSCRIPTIONAL ACTIVATOR PROTEIN UGA3"/>
    <property type="match status" value="1"/>
</dbReference>
<feature type="compositionally biased region" description="Polar residues" evidence="3">
    <location>
        <begin position="116"/>
        <end position="132"/>
    </location>
</feature>
<name>A0A0B7F769_THACB</name>
<evidence type="ECO:0000256" key="2">
    <source>
        <dbReference type="ARBA" id="ARBA00023242"/>
    </source>
</evidence>
<dbReference type="Gene3D" id="4.10.240.10">
    <property type="entry name" value="Zn(2)-C6 fungal-type DNA-binding domain"/>
    <property type="match status" value="1"/>
</dbReference>
<dbReference type="PROSITE" id="PS00463">
    <property type="entry name" value="ZN2_CY6_FUNGAL_1"/>
    <property type="match status" value="1"/>
</dbReference>
<reference evidence="5 6" key="1">
    <citation type="submission" date="2014-11" db="EMBL/GenBank/DDBJ databases">
        <authorList>
            <person name="Wibberg Daniel"/>
        </authorList>
    </citation>
    <scope>NUCLEOTIDE SEQUENCE [LARGE SCALE GENOMIC DNA]</scope>
    <source>
        <strain evidence="5">Rhizoctonia solani AG1-IB 7/3/14</strain>
    </source>
</reference>